<dbReference type="Gene3D" id="1.50.10.140">
    <property type="match status" value="1"/>
</dbReference>
<comment type="caution">
    <text evidence="2">The sequence shown here is derived from an EMBL/GenBank/DDBJ whole genome shotgun (WGS) entry which is preliminary data.</text>
</comment>
<protein>
    <recommendedName>
        <fullName evidence="1">Fibronectin type-III domain-containing protein</fullName>
    </recommendedName>
</protein>
<proteinExistence type="predicted"/>
<gene>
    <name evidence="2" type="ORF">CH333_02675</name>
</gene>
<accession>A0A235BX46</accession>
<evidence type="ECO:0000313" key="3">
    <source>
        <dbReference type="Proteomes" id="UP000215215"/>
    </source>
</evidence>
<dbReference type="Gene3D" id="2.60.40.4070">
    <property type="match status" value="1"/>
</dbReference>
<dbReference type="AlphaFoldDB" id="A0A235BX46"/>
<dbReference type="SUPFAM" id="SSF49265">
    <property type="entry name" value="Fibronectin type III"/>
    <property type="match status" value="1"/>
</dbReference>
<dbReference type="Proteomes" id="UP000215215">
    <property type="component" value="Unassembled WGS sequence"/>
</dbReference>
<reference evidence="2 3" key="1">
    <citation type="submission" date="2017-07" db="EMBL/GenBank/DDBJ databases">
        <title>Recovery of genomes from metagenomes via a dereplication, aggregation, and scoring strategy.</title>
        <authorList>
            <person name="Sieber C.M."/>
            <person name="Probst A.J."/>
            <person name="Sharrar A."/>
            <person name="Thomas B.C."/>
            <person name="Hess M."/>
            <person name="Tringe S.G."/>
            <person name="Banfield J.F."/>
        </authorList>
    </citation>
    <scope>NUCLEOTIDE SEQUENCE [LARGE SCALE GENOMIC DNA]</scope>
    <source>
        <strain evidence="2">JGI_Cruoil_03_44_89</strain>
    </source>
</reference>
<feature type="domain" description="Fibronectin type-III" evidence="1">
    <location>
        <begin position="208"/>
        <end position="302"/>
    </location>
</feature>
<dbReference type="PROSITE" id="PS50853">
    <property type="entry name" value="FN3"/>
    <property type="match status" value="2"/>
</dbReference>
<dbReference type="Pfam" id="PF13860">
    <property type="entry name" value="FlgD_ig"/>
    <property type="match status" value="1"/>
</dbReference>
<dbReference type="Pfam" id="PF10091">
    <property type="entry name" value="Glycoamylase"/>
    <property type="match status" value="1"/>
</dbReference>
<dbReference type="InterPro" id="IPR003961">
    <property type="entry name" value="FN3_dom"/>
</dbReference>
<dbReference type="Gene3D" id="2.60.40.10">
    <property type="entry name" value="Immunoglobulins"/>
    <property type="match status" value="2"/>
</dbReference>
<organism evidence="2 3">
    <name type="scientific">candidate division WOR-3 bacterium JGI_Cruoil_03_44_89</name>
    <dbReference type="NCBI Taxonomy" id="1973748"/>
    <lineage>
        <taxon>Bacteria</taxon>
        <taxon>Bacteria division WOR-3</taxon>
    </lineage>
</organism>
<dbReference type="InterPro" id="IPR025965">
    <property type="entry name" value="FlgD/Vpr_Ig-like"/>
</dbReference>
<evidence type="ECO:0000259" key="1">
    <source>
        <dbReference type="PROSITE" id="PS50853"/>
    </source>
</evidence>
<evidence type="ECO:0000313" key="2">
    <source>
        <dbReference type="EMBL" id="OYD16774.1"/>
    </source>
</evidence>
<dbReference type="CDD" id="cd00063">
    <property type="entry name" value="FN3"/>
    <property type="match status" value="2"/>
</dbReference>
<name>A0A235BX46_UNCW3</name>
<dbReference type="EMBL" id="NOZQ01000051">
    <property type="protein sequence ID" value="OYD16774.1"/>
    <property type="molecule type" value="Genomic_DNA"/>
</dbReference>
<sequence>MLRRFFIFVLFIFPVVLAGSEPDIVIFTEDDYVGWGYYDASWGTFKGGSYLLLAGPGNDKLPIDSIHSYVGRHSGTIEWRSAPGGHWRIFIASPEWIGHNAEGYSNLLFFINGPMELDSTSLPKIGLEDLDNQSSSLANLSDYLDGIDVDTLTWQRVIVPLSAFEPYGDFDLDRLKAVRFNQGTDDDSLHTIWVDEIRVIWGEVDTIPPDAPVGLVAVGGDECVYLDWEDNTEEDLIGYTVHRSATQGGPYQRVNASIVSQSRYIDRELENGETYYYVVRALDARGNASEGCDEVWATPEEDTLAPSPPTGLQVEVLDSRLIVDWYDNPELDILGYNLFRRETPGGEFSQMNTSLLSRSYYVDDDVTNGETYWYFATAVDESENESEGSDTFEATPIALNQDEFLEMVARKAFSYFWECAGQNSGVMQERMTDTITGATGATGFGLTAICIACERGWIEREEGAQRVMNILRFYNDVVPNFHGIYSHWLDMETGGVIPFSPRDDGADVVETSYFMAGALTCRQYFDGEDSLETKIRQLATQLYENAEWDWMLQNDVGDTLYTMSWHWSPNYGFGGLGMRLTGYNEAMIAYILAIGSSTYPIPPECFELGWASTYQGPSTYYGITLDVESASASLFTYQYTHCWVDFRNWVDSHTNYFDNSVNATLINREYCIDNPDGFEGYGENLWGLTACDGPAPYFYQARGPFQFDDGTIAPTAAGGSTPFTPAYSYQTLRYMYDNYRSDLFGIYGFEDAFNLSVEPDWFDNDYIGIDEGPIVIMIENYLSELVWGKFMQNDEVTNALQLAGFTGIEERPISESTPLKFYPNPFQDRTTIRFVLQNDSRVRVSVYDVCGRLVKTIPNGIIEKGIHTIEWDGEDRYGRKVGKGIYFCRLEMEGRDETFKLVLIR</sequence>
<dbReference type="NCBIfam" id="TIGR04183">
    <property type="entry name" value="Por_Secre_tail"/>
    <property type="match status" value="1"/>
</dbReference>
<dbReference type="InterPro" id="IPR019282">
    <property type="entry name" value="Glycoamylase-like_cons_dom"/>
</dbReference>
<dbReference type="InterPro" id="IPR026444">
    <property type="entry name" value="Secre_tail"/>
</dbReference>
<dbReference type="InterPro" id="IPR036116">
    <property type="entry name" value="FN3_sf"/>
</dbReference>
<dbReference type="InterPro" id="IPR013783">
    <property type="entry name" value="Ig-like_fold"/>
</dbReference>
<feature type="domain" description="Fibronectin type-III" evidence="1">
    <location>
        <begin position="305"/>
        <end position="400"/>
    </location>
</feature>
<dbReference type="Gene3D" id="2.60.120.430">
    <property type="entry name" value="Galactose-binding lectin"/>
    <property type="match status" value="1"/>
</dbReference>
<dbReference type="SMART" id="SM00060">
    <property type="entry name" value="FN3"/>
    <property type="match status" value="2"/>
</dbReference>